<dbReference type="EMBL" id="JAUJYO010000001">
    <property type="protein sequence ID" value="KAK1325084.1"/>
    <property type="molecule type" value="Genomic_DNA"/>
</dbReference>
<evidence type="ECO:0000313" key="6">
    <source>
        <dbReference type="Proteomes" id="UP001180020"/>
    </source>
</evidence>
<organism evidence="5 6">
    <name type="scientific">Acorus calamus</name>
    <name type="common">Sweet flag</name>
    <dbReference type="NCBI Taxonomy" id="4465"/>
    <lineage>
        <taxon>Eukaryota</taxon>
        <taxon>Viridiplantae</taxon>
        <taxon>Streptophyta</taxon>
        <taxon>Embryophyta</taxon>
        <taxon>Tracheophyta</taxon>
        <taxon>Spermatophyta</taxon>
        <taxon>Magnoliopsida</taxon>
        <taxon>Liliopsida</taxon>
        <taxon>Acoraceae</taxon>
        <taxon>Acorus</taxon>
    </lineage>
</organism>
<dbReference type="InterPro" id="IPR000209">
    <property type="entry name" value="Peptidase_S8/S53_dom"/>
</dbReference>
<dbReference type="Gene3D" id="3.40.50.200">
    <property type="entry name" value="Peptidase S8/S53 domain"/>
    <property type="match status" value="1"/>
</dbReference>
<accession>A0AAV9FHA3</accession>
<dbReference type="Pfam" id="PF00082">
    <property type="entry name" value="Peptidase_S8"/>
    <property type="match status" value="1"/>
</dbReference>
<dbReference type="InterPro" id="IPR036852">
    <property type="entry name" value="Peptidase_S8/S53_dom_sf"/>
</dbReference>
<evidence type="ECO:0000256" key="2">
    <source>
        <dbReference type="ARBA" id="ARBA00022729"/>
    </source>
</evidence>
<evidence type="ECO:0000259" key="4">
    <source>
        <dbReference type="Pfam" id="PF00082"/>
    </source>
</evidence>
<dbReference type="InterPro" id="IPR045051">
    <property type="entry name" value="SBT"/>
</dbReference>
<dbReference type="GO" id="GO:0004252">
    <property type="term" value="F:serine-type endopeptidase activity"/>
    <property type="evidence" value="ECO:0007669"/>
    <property type="project" value="InterPro"/>
</dbReference>
<evidence type="ECO:0000256" key="3">
    <source>
        <dbReference type="PROSITE-ProRule" id="PRU01240"/>
    </source>
</evidence>
<dbReference type="AlphaFoldDB" id="A0AAV9FHA3"/>
<feature type="domain" description="Peptidase S8/S53" evidence="4">
    <location>
        <begin position="2"/>
        <end position="77"/>
    </location>
</feature>
<dbReference type="GO" id="GO:0006508">
    <property type="term" value="P:proteolysis"/>
    <property type="evidence" value="ECO:0007669"/>
    <property type="project" value="UniProtKB-KW"/>
</dbReference>
<sequence length="130" mass="13708">MSDIIAGLDAAVGDGVDIISLSMGARSMEYYVDPIAISAFAATQKGIFVSCAAGNFGPSKSSLSNGAPWVLTVGASTIDRSIRATVRFGEGTELDGETLYQPKDFKPDQQFSTRWCWPGTPTAPIATDPQ</sequence>
<reference evidence="5" key="1">
    <citation type="journal article" date="2023" name="Nat. Commun.">
        <title>Diploid and tetraploid genomes of Acorus and the evolution of monocots.</title>
        <authorList>
            <person name="Ma L."/>
            <person name="Liu K.W."/>
            <person name="Li Z."/>
            <person name="Hsiao Y.Y."/>
            <person name="Qi Y."/>
            <person name="Fu T."/>
            <person name="Tang G.D."/>
            <person name="Zhang D."/>
            <person name="Sun W.H."/>
            <person name="Liu D.K."/>
            <person name="Li Y."/>
            <person name="Chen G.Z."/>
            <person name="Liu X.D."/>
            <person name="Liao X.Y."/>
            <person name="Jiang Y.T."/>
            <person name="Yu X."/>
            <person name="Hao Y."/>
            <person name="Huang J."/>
            <person name="Zhao X.W."/>
            <person name="Ke S."/>
            <person name="Chen Y.Y."/>
            <person name="Wu W.L."/>
            <person name="Hsu J.L."/>
            <person name="Lin Y.F."/>
            <person name="Huang M.D."/>
            <person name="Li C.Y."/>
            <person name="Huang L."/>
            <person name="Wang Z.W."/>
            <person name="Zhao X."/>
            <person name="Zhong W.Y."/>
            <person name="Peng D.H."/>
            <person name="Ahmad S."/>
            <person name="Lan S."/>
            <person name="Zhang J.S."/>
            <person name="Tsai W.C."/>
            <person name="Van de Peer Y."/>
            <person name="Liu Z.J."/>
        </authorList>
    </citation>
    <scope>NUCLEOTIDE SEQUENCE</scope>
    <source>
        <strain evidence="5">CP</strain>
    </source>
</reference>
<keyword evidence="5" id="KW-0378">Hydrolase</keyword>
<keyword evidence="5" id="KW-0645">Protease</keyword>
<protein>
    <submittedName>
        <fullName evidence="5">Subtilisin-like protease</fullName>
    </submittedName>
</protein>
<comment type="similarity">
    <text evidence="1 3">Belongs to the peptidase S8 family.</text>
</comment>
<dbReference type="PANTHER" id="PTHR10795">
    <property type="entry name" value="PROPROTEIN CONVERTASE SUBTILISIN/KEXIN"/>
    <property type="match status" value="1"/>
</dbReference>
<dbReference type="SUPFAM" id="SSF52743">
    <property type="entry name" value="Subtilisin-like"/>
    <property type="match status" value="1"/>
</dbReference>
<proteinExistence type="inferred from homology"/>
<dbReference type="PROSITE" id="PS51892">
    <property type="entry name" value="SUBTILASE"/>
    <property type="match status" value="1"/>
</dbReference>
<evidence type="ECO:0000256" key="1">
    <source>
        <dbReference type="ARBA" id="ARBA00011073"/>
    </source>
</evidence>
<reference evidence="5" key="2">
    <citation type="submission" date="2023-06" db="EMBL/GenBank/DDBJ databases">
        <authorList>
            <person name="Ma L."/>
            <person name="Liu K.-W."/>
            <person name="Li Z."/>
            <person name="Hsiao Y.-Y."/>
            <person name="Qi Y."/>
            <person name="Fu T."/>
            <person name="Tang G."/>
            <person name="Zhang D."/>
            <person name="Sun W.-H."/>
            <person name="Liu D.-K."/>
            <person name="Li Y."/>
            <person name="Chen G.-Z."/>
            <person name="Liu X.-D."/>
            <person name="Liao X.-Y."/>
            <person name="Jiang Y.-T."/>
            <person name="Yu X."/>
            <person name="Hao Y."/>
            <person name="Huang J."/>
            <person name="Zhao X.-W."/>
            <person name="Ke S."/>
            <person name="Chen Y.-Y."/>
            <person name="Wu W.-L."/>
            <person name="Hsu J.-L."/>
            <person name="Lin Y.-F."/>
            <person name="Huang M.-D."/>
            <person name="Li C.-Y."/>
            <person name="Huang L."/>
            <person name="Wang Z.-W."/>
            <person name="Zhao X."/>
            <person name="Zhong W.-Y."/>
            <person name="Peng D.-H."/>
            <person name="Ahmad S."/>
            <person name="Lan S."/>
            <person name="Zhang J.-S."/>
            <person name="Tsai W.-C."/>
            <person name="Van De Peer Y."/>
            <person name="Liu Z.-J."/>
        </authorList>
    </citation>
    <scope>NUCLEOTIDE SEQUENCE</scope>
    <source>
        <strain evidence="5">CP</strain>
        <tissue evidence="5">Leaves</tissue>
    </source>
</reference>
<comment type="caution">
    <text evidence="5">The sequence shown here is derived from an EMBL/GenBank/DDBJ whole genome shotgun (WGS) entry which is preliminary data.</text>
</comment>
<dbReference type="Proteomes" id="UP001180020">
    <property type="component" value="Unassembled WGS sequence"/>
</dbReference>
<keyword evidence="6" id="KW-1185">Reference proteome</keyword>
<name>A0AAV9FHA3_ACOCL</name>
<keyword evidence="2" id="KW-0732">Signal</keyword>
<comment type="caution">
    <text evidence="3">Lacks conserved residue(s) required for the propagation of feature annotation.</text>
</comment>
<gene>
    <name evidence="5" type="primary">ARA12</name>
    <name evidence="5" type="ORF">QJS10_CPA01g02607</name>
</gene>
<evidence type="ECO:0000313" key="5">
    <source>
        <dbReference type="EMBL" id="KAK1325084.1"/>
    </source>
</evidence>